<feature type="domain" description="Glycosyltransferase 2-like" evidence="1">
    <location>
        <begin position="15"/>
        <end position="137"/>
    </location>
</feature>
<organism evidence="2 3">
    <name type="scientific">Mycolicibacterium murale</name>
    <dbReference type="NCBI Taxonomy" id="182220"/>
    <lineage>
        <taxon>Bacteria</taxon>
        <taxon>Bacillati</taxon>
        <taxon>Actinomycetota</taxon>
        <taxon>Actinomycetes</taxon>
        <taxon>Mycobacteriales</taxon>
        <taxon>Mycobacteriaceae</taxon>
        <taxon>Mycolicibacterium</taxon>
    </lineage>
</organism>
<protein>
    <submittedName>
        <fullName evidence="2">Glycosyl transferase family A</fullName>
    </submittedName>
</protein>
<evidence type="ECO:0000313" key="3">
    <source>
        <dbReference type="Proteomes" id="UP000465241"/>
    </source>
</evidence>
<evidence type="ECO:0000259" key="1">
    <source>
        <dbReference type="Pfam" id="PF00535"/>
    </source>
</evidence>
<evidence type="ECO:0000313" key="2">
    <source>
        <dbReference type="EMBL" id="GFG61400.1"/>
    </source>
</evidence>
<dbReference type="Proteomes" id="UP000465241">
    <property type="component" value="Unassembled WGS sequence"/>
</dbReference>
<reference evidence="2 3" key="1">
    <citation type="journal article" date="2019" name="Emerg. Microbes Infect.">
        <title>Comprehensive subspecies identification of 175 nontuberculous mycobacteria species based on 7547 genomic profiles.</title>
        <authorList>
            <person name="Matsumoto Y."/>
            <person name="Kinjo T."/>
            <person name="Motooka D."/>
            <person name="Nabeya D."/>
            <person name="Jung N."/>
            <person name="Uechi K."/>
            <person name="Horii T."/>
            <person name="Iida T."/>
            <person name="Fujita J."/>
            <person name="Nakamura S."/>
        </authorList>
    </citation>
    <scope>NUCLEOTIDE SEQUENCE [LARGE SCALE GENOMIC DNA]</scope>
    <source>
        <strain evidence="2 3">JCM 13392</strain>
    </source>
</reference>
<dbReference type="GO" id="GO:0016740">
    <property type="term" value="F:transferase activity"/>
    <property type="evidence" value="ECO:0007669"/>
    <property type="project" value="UniProtKB-KW"/>
</dbReference>
<dbReference type="PANTHER" id="PTHR43685:SF11">
    <property type="entry name" value="GLYCOSYLTRANSFERASE TAGX-RELATED"/>
    <property type="match status" value="1"/>
</dbReference>
<dbReference type="CDD" id="cd00761">
    <property type="entry name" value="Glyco_tranf_GTA_type"/>
    <property type="match status" value="1"/>
</dbReference>
<dbReference type="Gene3D" id="3.90.550.10">
    <property type="entry name" value="Spore Coat Polysaccharide Biosynthesis Protein SpsA, Chain A"/>
    <property type="match status" value="1"/>
</dbReference>
<dbReference type="Pfam" id="PF00535">
    <property type="entry name" value="Glycos_transf_2"/>
    <property type="match status" value="1"/>
</dbReference>
<dbReference type="InterPro" id="IPR029044">
    <property type="entry name" value="Nucleotide-diphossugar_trans"/>
</dbReference>
<dbReference type="AlphaFoldDB" id="A0A7I9WVI8"/>
<dbReference type="InterPro" id="IPR001173">
    <property type="entry name" value="Glyco_trans_2-like"/>
</dbReference>
<dbReference type="SUPFAM" id="SSF53448">
    <property type="entry name" value="Nucleotide-diphospho-sugar transferases"/>
    <property type="match status" value="1"/>
</dbReference>
<name>A0A7I9WVI8_9MYCO</name>
<accession>A0A7I9WVI8</accession>
<keyword evidence="3" id="KW-1185">Reference proteome</keyword>
<dbReference type="PANTHER" id="PTHR43685">
    <property type="entry name" value="GLYCOSYLTRANSFERASE"/>
    <property type="match status" value="1"/>
</dbReference>
<dbReference type="EMBL" id="BLKT01000003">
    <property type="protein sequence ID" value="GFG61400.1"/>
    <property type="molecule type" value="Genomic_DNA"/>
</dbReference>
<proteinExistence type="predicted"/>
<comment type="caution">
    <text evidence="2">The sequence shown here is derived from an EMBL/GenBank/DDBJ whole genome shotgun (WGS) entry which is preliminary data.</text>
</comment>
<gene>
    <name evidence="2" type="ORF">MMUR_55360</name>
</gene>
<sequence length="304" mass="34007">MVHNFTIMPTRKYLIAIATYKRPHELQRLLDSLERTVDLELADVAVVDNDPNGSAEETVRSHTMSCSYVVEHVSGIASARNRGLDAFTEKYHAIIFVDDDEWMDTEWFDTITKYADRTGADVVQGSVKTLLPDDAPGWILKGGFYQRPIPRTGTVRTTAATNNVLLMRKAWVNAGSPRFDSAFSETGGSDWDLFWTIHRAGAVIIYCAEAIAYEEVPSSRLSWKWLNRRYRRLGLVTLMSLRKHGEPLSPFVFRVAAASAVGVAQLLVDVLAGKGIRALPIERILRAVGVAQGFAGRGIYEYRR</sequence>
<keyword evidence="2" id="KW-0808">Transferase</keyword>
<dbReference type="InterPro" id="IPR050834">
    <property type="entry name" value="Glycosyltransf_2"/>
</dbReference>